<reference evidence="3" key="1">
    <citation type="submission" date="2015-07" db="EMBL/GenBank/DDBJ databases">
        <title>Complete Genome of Thermincola ferriacetica strain Z-0001T.</title>
        <authorList>
            <person name="Lusk B."/>
            <person name="Badalamenti J.P."/>
            <person name="Parameswaran P."/>
            <person name="Bond D.R."/>
            <person name="Torres C.I."/>
        </authorList>
    </citation>
    <scope>NUCLEOTIDE SEQUENCE [LARGE SCALE GENOMIC DNA]</scope>
    <source>
        <strain evidence="3">Z-0001</strain>
    </source>
</reference>
<accession>A0A0L6W1R0</accession>
<gene>
    <name evidence="2" type="ORF">Tfer_1975</name>
</gene>
<sequence>MGKRVELQHVIFAVIFLLFVMVNGQPVNDTDFWWHLKAGEYIWQTKTVPHADVFSYTMSDKPWIAHEWLAEVIYYLAYSLGNFRGLFVLNLLLLALTYYFYYQLLQLRTGKNSILSALLMLAGAFFTYFFWGFRPHMFLHLLFVIFLYVMECFYRNRDYLWILPLLIIAWVNLHGSFIMGPVIIGLYLISGIFAIQLPTLVNRLWTPAQKRKLLAVLLMSFLATLINPNSYHMLFYPLQTVNSDFIVNQINEWASPDFHEPYFMVYLGYVLAGFALMGLGQRKHRAVDLLLVGTFFLMSLYAVRHIALFVYGAGPVFGYYLAALLPKNSLYKHEHIFNGVSAVKHLLNGVLVVGTLIAAFLVWPPEVPLEKHVEARVLPVGAVNYMKQHRLYGKVLNDYNWGGYILWTLYPDVRVMIDGRTDLYAAKVFPDYLKIANLLPQTPQLLQKYYPDAIIIREGTSLDAYLSKYRHWQKVYADETAVIYTPVVKGRHGT</sequence>
<dbReference type="Proteomes" id="UP000037175">
    <property type="component" value="Unassembled WGS sequence"/>
</dbReference>
<feature type="transmembrane region" description="Helical" evidence="1">
    <location>
        <begin position="83"/>
        <end position="102"/>
    </location>
</feature>
<keyword evidence="1" id="KW-0812">Transmembrane</keyword>
<feature type="transmembrane region" description="Helical" evidence="1">
    <location>
        <begin position="184"/>
        <end position="201"/>
    </location>
</feature>
<feature type="transmembrane region" description="Helical" evidence="1">
    <location>
        <begin position="159"/>
        <end position="178"/>
    </location>
</feature>
<feature type="transmembrane region" description="Helical" evidence="1">
    <location>
        <begin position="213"/>
        <end position="231"/>
    </location>
</feature>
<keyword evidence="1" id="KW-1133">Transmembrane helix</keyword>
<protein>
    <recommendedName>
        <fullName evidence="4">Glycosyltransferase RgtA/B/C/D-like domain-containing protein</fullName>
    </recommendedName>
</protein>
<dbReference type="AlphaFoldDB" id="A0A0L6W1R0"/>
<keyword evidence="3" id="KW-1185">Reference proteome</keyword>
<organism evidence="2 3">
    <name type="scientific">Thermincola ferriacetica</name>
    <dbReference type="NCBI Taxonomy" id="281456"/>
    <lineage>
        <taxon>Bacteria</taxon>
        <taxon>Bacillati</taxon>
        <taxon>Bacillota</taxon>
        <taxon>Clostridia</taxon>
        <taxon>Eubacteriales</taxon>
        <taxon>Thermincolaceae</taxon>
        <taxon>Thermincola</taxon>
    </lineage>
</organism>
<proteinExistence type="predicted"/>
<feature type="transmembrane region" description="Helical" evidence="1">
    <location>
        <begin position="114"/>
        <end position="131"/>
    </location>
</feature>
<dbReference type="EMBL" id="LGTE01000013">
    <property type="protein sequence ID" value="KNZ69338.1"/>
    <property type="molecule type" value="Genomic_DNA"/>
</dbReference>
<name>A0A0L6W1R0_9FIRM</name>
<feature type="transmembrane region" description="Helical" evidence="1">
    <location>
        <begin position="308"/>
        <end position="325"/>
    </location>
</feature>
<feature type="transmembrane region" description="Helical" evidence="1">
    <location>
        <begin position="137"/>
        <end position="154"/>
    </location>
</feature>
<evidence type="ECO:0008006" key="4">
    <source>
        <dbReference type="Google" id="ProtNLM"/>
    </source>
</evidence>
<evidence type="ECO:0000256" key="1">
    <source>
        <dbReference type="SAM" id="Phobius"/>
    </source>
</evidence>
<feature type="transmembrane region" description="Helical" evidence="1">
    <location>
        <begin position="261"/>
        <end position="279"/>
    </location>
</feature>
<evidence type="ECO:0000313" key="3">
    <source>
        <dbReference type="Proteomes" id="UP000037175"/>
    </source>
</evidence>
<feature type="transmembrane region" description="Helical" evidence="1">
    <location>
        <begin position="286"/>
        <end position="302"/>
    </location>
</feature>
<evidence type="ECO:0000313" key="2">
    <source>
        <dbReference type="EMBL" id="KNZ69338.1"/>
    </source>
</evidence>
<dbReference type="RefSeq" id="WP_152909020.1">
    <property type="nucleotide sequence ID" value="NZ_LGTE01000013.1"/>
</dbReference>
<keyword evidence="1" id="KW-0472">Membrane</keyword>
<feature type="transmembrane region" description="Helical" evidence="1">
    <location>
        <begin position="346"/>
        <end position="363"/>
    </location>
</feature>
<comment type="caution">
    <text evidence="2">The sequence shown here is derived from an EMBL/GenBank/DDBJ whole genome shotgun (WGS) entry which is preliminary data.</text>
</comment>